<name>G6FS40_9CYAN</name>
<keyword evidence="3" id="KW-0808">Transferase</keyword>
<dbReference type="AlphaFoldDB" id="G6FS40"/>
<evidence type="ECO:0000256" key="7">
    <source>
        <dbReference type="ARBA" id="ARBA00022801"/>
    </source>
</evidence>
<sequence>MKQLRVAEQAALQVIQEAVRVLADWTDSKLKDKLSRLITANSNEDVIQKAVAEAQGLLSWNSEENPKALRLLFDLVNLEKDEEKKSQNQHQQHYWKPDVIGDCNPKIPYPVEKEPSLEDFSKLKHEIKQELDKLDDDRDLNNLSLLTLILEKYGSFISFGGSDVALIDIAKSTAAVAAALANNPESNNLTLIAGDLSGIQKFIYTISSDGALKSLRARSFYLELVTEEIVQQLLETLELPRTNVIYAGGGNLYILAPAIESVKSIVEEIRQQFNEWLLGEFQGKVFLALDCLDFPITDITTAKFAEYWSELTSKKLAAQKSRKFAENISKFLQESESHEPCKVCHRDDVEPEKLKQLNKNEPDSVLACETCCRMFELGGQLLRVEVIVRSQSENLEDKFDTLAFELPATDKRDAKNVYYHLFRRWKQIVPDNDTALLINDWNIEHYKFSQFQKSFPLLLGNYAQESSEEKGFIIRANEMAKKAKGIDRLGYLRMDVDNLGRIFAEGLGENKTLPRIAGLSRQMSYFFKVYLNSLAEFRQENFLDSNKLIADILQKKAEFLTPNRRDNLLFIYAGGDDLFVSGAWNEVVEFAFDIYQCFRAYTGNNPDITLSGGISIDDVKFPFYKAADESGEAEENAKSNGKDSLGLFGQVFKWDEWLGIEDISMIDSEIQKYLHSETRPNLLGILPFVERLEQQNIGVNYSRNFVRNLLITAETQEKALEKFEDNKKSEEALGTRYYLHLPKIAYTLARLPKNVLDDSDFRTSLKSPYNAPYFRAIATWIELLNRQ</sequence>
<keyword evidence="15" id="KW-1185">Reference proteome</keyword>
<protein>
    <recommendedName>
        <fullName evidence="2">CRISPR system single-strand-specific deoxyribonuclease Cas10/Csm1 (subtype III-A)</fullName>
    </recommendedName>
    <alternativeName>
        <fullName evidence="11">Cyclic oligoadenylate synthase</fullName>
    </alternativeName>
</protein>
<evidence type="ECO:0000256" key="9">
    <source>
        <dbReference type="ARBA" id="ARBA00022840"/>
    </source>
</evidence>
<dbReference type="PANTHER" id="PTHR36528:SF1">
    <property type="entry name" value="CRISPR SYSTEM SINGLE-STRAND-SPECIFIC DEOXYRIBONUCLEASE CAS10_CSM1 (SUBTYPE III-A)"/>
    <property type="match status" value="1"/>
</dbReference>
<keyword evidence="4" id="KW-0540">Nuclease</keyword>
<evidence type="ECO:0000313" key="14">
    <source>
        <dbReference type="EMBL" id="EHC16264.1"/>
    </source>
</evidence>
<dbReference type="NCBIfam" id="TIGR02578">
    <property type="entry name" value="cas_TM1811_Csm1"/>
    <property type="match status" value="1"/>
</dbReference>
<evidence type="ECO:0000313" key="15">
    <source>
        <dbReference type="Proteomes" id="UP000004344"/>
    </source>
</evidence>
<keyword evidence="7" id="KW-0378">Hydrolase</keyword>
<dbReference type="GO" id="GO:0051607">
    <property type="term" value="P:defense response to virus"/>
    <property type="evidence" value="ECO:0007669"/>
    <property type="project" value="UniProtKB-KW"/>
</dbReference>
<dbReference type="InterPro" id="IPR013408">
    <property type="entry name" value="Cas10/Csm1"/>
</dbReference>
<comment type="caution">
    <text evidence="14">The sequence shown here is derived from an EMBL/GenBank/DDBJ whole genome shotgun (WGS) entry which is preliminary data.</text>
</comment>
<gene>
    <name evidence="14" type="ORF">FJSC11DRAFT_1687</name>
</gene>
<dbReference type="InterPro" id="IPR000160">
    <property type="entry name" value="GGDEF_dom"/>
</dbReference>
<comment type="similarity">
    <text evidence="1">Belongs to the CRISPR-associated Cas10/Csm1 family.</text>
</comment>
<organism evidence="14 15">
    <name type="scientific">Fischerella thermalis JSC-11</name>
    <dbReference type="NCBI Taxonomy" id="741277"/>
    <lineage>
        <taxon>Bacteria</taxon>
        <taxon>Bacillati</taxon>
        <taxon>Cyanobacteriota</taxon>
        <taxon>Cyanophyceae</taxon>
        <taxon>Nostocales</taxon>
        <taxon>Hapalosiphonaceae</taxon>
        <taxon>Fischerella</taxon>
    </lineage>
</organism>
<dbReference type="InterPro" id="IPR043128">
    <property type="entry name" value="Rev_trsase/Diguanyl_cyclase"/>
</dbReference>
<dbReference type="GO" id="GO:0004527">
    <property type="term" value="F:exonuclease activity"/>
    <property type="evidence" value="ECO:0007669"/>
    <property type="project" value="UniProtKB-KW"/>
</dbReference>
<dbReference type="Pfam" id="PF22335">
    <property type="entry name" value="Cas10-Cmr2_palm2"/>
    <property type="match status" value="1"/>
</dbReference>
<keyword evidence="5" id="KW-0547">Nucleotide-binding</keyword>
<evidence type="ECO:0000256" key="1">
    <source>
        <dbReference type="ARBA" id="ARBA00005700"/>
    </source>
</evidence>
<evidence type="ECO:0000256" key="5">
    <source>
        <dbReference type="ARBA" id="ARBA00022741"/>
    </source>
</evidence>
<evidence type="ECO:0000256" key="10">
    <source>
        <dbReference type="ARBA" id="ARBA00023118"/>
    </source>
</evidence>
<feature type="coiled-coil region" evidence="12">
    <location>
        <begin position="706"/>
        <end position="733"/>
    </location>
</feature>
<evidence type="ECO:0000256" key="3">
    <source>
        <dbReference type="ARBA" id="ARBA00022679"/>
    </source>
</evidence>
<dbReference type="InterPro" id="IPR041062">
    <property type="entry name" value="Csm1_B"/>
</dbReference>
<keyword evidence="10" id="KW-0051">Antiviral defense</keyword>
<dbReference type="RefSeq" id="WP_009756700.1">
    <property type="nucleotide sequence ID" value="NZ_AGIZ01000004.1"/>
</dbReference>
<evidence type="ECO:0000256" key="4">
    <source>
        <dbReference type="ARBA" id="ARBA00022722"/>
    </source>
</evidence>
<evidence type="ECO:0000256" key="11">
    <source>
        <dbReference type="ARBA" id="ARBA00032922"/>
    </source>
</evidence>
<proteinExistence type="inferred from homology"/>
<dbReference type="InterPro" id="IPR054767">
    <property type="entry name" value="Cas10-Cmr2_palm2"/>
</dbReference>
<keyword evidence="12" id="KW-0175">Coiled coil</keyword>
<dbReference type="InterPro" id="IPR052117">
    <property type="entry name" value="Cas10/Csm1_subtype-III-A"/>
</dbReference>
<dbReference type="Pfam" id="PF18211">
    <property type="entry name" value="Csm1_B"/>
    <property type="match status" value="1"/>
</dbReference>
<dbReference type="GO" id="GO:0005524">
    <property type="term" value="F:ATP binding"/>
    <property type="evidence" value="ECO:0007669"/>
    <property type="project" value="UniProtKB-KW"/>
</dbReference>
<dbReference type="GO" id="GO:0004519">
    <property type="term" value="F:endonuclease activity"/>
    <property type="evidence" value="ECO:0007669"/>
    <property type="project" value="UniProtKB-KW"/>
</dbReference>
<keyword evidence="9" id="KW-0067">ATP-binding</keyword>
<accession>G6FS40</accession>
<feature type="domain" description="GGDEF" evidence="13">
    <location>
        <begin position="487"/>
        <end position="650"/>
    </location>
</feature>
<keyword evidence="8" id="KW-0269">Exonuclease</keyword>
<evidence type="ECO:0000256" key="8">
    <source>
        <dbReference type="ARBA" id="ARBA00022839"/>
    </source>
</evidence>
<dbReference type="PANTHER" id="PTHR36528">
    <property type="entry name" value="CRISPR SYSTEM SINGLE-STRAND-SPECIFIC DEOXYRIBONUCLEASE CAS10/CSM1 (SUBTYPE III-A)"/>
    <property type="match status" value="1"/>
</dbReference>
<dbReference type="PROSITE" id="PS50887">
    <property type="entry name" value="GGDEF"/>
    <property type="match status" value="1"/>
</dbReference>
<keyword evidence="6" id="KW-0255">Endonuclease</keyword>
<dbReference type="Gene3D" id="3.30.70.270">
    <property type="match status" value="1"/>
</dbReference>
<dbReference type="GO" id="GO:0016740">
    <property type="term" value="F:transferase activity"/>
    <property type="evidence" value="ECO:0007669"/>
    <property type="project" value="UniProtKB-KW"/>
</dbReference>
<dbReference type="EMBL" id="AGIZ01000004">
    <property type="protein sequence ID" value="EHC16264.1"/>
    <property type="molecule type" value="Genomic_DNA"/>
</dbReference>
<evidence type="ECO:0000256" key="2">
    <source>
        <dbReference type="ARBA" id="ARBA00014333"/>
    </source>
</evidence>
<evidence type="ECO:0000259" key="13">
    <source>
        <dbReference type="PROSITE" id="PS50887"/>
    </source>
</evidence>
<dbReference type="Proteomes" id="UP000004344">
    <property type="component" value="Unassembled WGS sequence"/>
</dbReference>
<evidence type="ECO:0000256" key="6">
    <source>
        <dbReference type="ARBA" id="ARBA00022759"/>
    </source>
</evidence>
<reference evidence="14 15" key="1">
    <citation type="submission" date="2011-09" db="EMBL/GenBank/DDBJ databases">
        <title>The draft genome of Fischerella sp. JSC-11.</title>
        <authorList>
            <consortium name="US DOE Joint Genome Institute (JGI-PGF)"/>
            <person name="Lucas S."/>
            <person name="Han J."/>
            <person name="Lapidus A."/>
            <person name="Cheng J.-F."/>
            <person name="Goodwin L."/>
            <person name="Pitluck S."/>
            <person name="Peters L."/>
            <person name="Land M.L."/>
            <person name="Hauser L."/>
            <person name="Sarkisova S."/>
            <person name="Bryant D.A."/>
            <person name="Brown I."/>
            <person name="Woyke T.J."/>
        </authorList>
    </citation>
    <scope>NUCLEOTIDE SEQUENCE [LARGE SCALE GENOMIC DNA]</scope>
    <source>
        <strain evidence="14 15">JSC-11</strain>
    </source>
</reference>
<evidence type="ECO:0000256" key="12">
    <source>
        <dbReference type="SAM" id="Coils"/>
    </source>
</evidence>